<dbReference type="AlphaFoldDB" id="V5WET0"/>
<evidence type="ECO:0000256" key="5">
    <source>
        <dbReference type="ARBA" id="ARBA00023136"/>
    </source>
</evidence>
<feature type="transmembrane region" description="Helical" evidence="6">
    <location>
        <begin position="31"/>
        <end position="49"/>
    </location>
</feature>
<evidence type="ECO:0000256" key="6">
    <source>
        <dbReference type="SAM" id="Phobius"/>
    </source>
</evidence>
<evidence type="ECO:0000256" key="2">
    <source>
        <dbReference type="ARBA" id="ARBA00022475"/>
    </source>
</evidence>
<keyword evidence="4 6" id="KW-1133">Transmembrane helix</keyword>
<feature type="transmembrane region" description="Helical" evidence="6">
    <location>
        <begin position="93"/>
        <end position="120"/>
    </location>
</feature>
<organism evidence="7 8">
    <name type="scientific">Salinispira pacifica</name>
    <dbReference type="NCBI Taxonomy" id="1307761"/>
    <lineage>
        <taxon>Bacteria</taxon>
        <taxon>Pseudomonadati</taxon>
        <taxon>Spirochaetota</taxon>
        <taxon>Spirochaetia</taxon>
        <taxon>Spirochaetales</taxon>
        <taxon>Spirochaetaceae</taxon>
        <taxon>Salinispira</taxon>
    </lineage>
</organism>
<proteinExistence type="predicted"/>
<accession>V5WET0</accession>
<dbReference type="CDD" id="cd16914">
    <property type="entry name" value="EcfT"/>
    <property type="match status" value="1"/>
</dbReference>
<keyword evidence="5 6" id="KW-0472">Membrane</keyword>
<keyword evidence="3 6" id="KW-0812">Transmembrane</keyword>
<dbReference type="STRING" id="1307761.L21SP2_0610"/>
<dbReference type="Proteomes" id="UP000018680">
    <property type="component" value="Chromosome"/>
</dbReference>
<comment type="subcellular location">
    <subcellularLocation>
        <location evidence="1">Membrane</location>
        <topology evidence="1">Multi-pass membrane protein</topology>
    </subcellularLocation>
</comment>
<gene>
    <name evidence="7" type="ORF">L21SP2_0610</name>
</gene>
<feature type="transmembrane region" description="Helical" evidence="6">
    <location>
        <begin position="56"/>
        <end position="73"/>
    </location>
</feature>
<evidence type="ECO:0000256" key="4">
    <source>
        <dbReference type="ARBA" id="ARBA00022989"/>
    </source>
</evidence>
<protein>
    <submittedName>
        <fullName evidence="7">Transmembrane component of energizing module of ECF transporter</fullName>
    </submittedName>
</protein>
<name>V5WET0_9SPIO</name>
<reference evidence="7 8" key="1">
    <citation type="journal article" date="2015" name="Stand. Genomic Sci.">
        <title>Complete genome sequence and description of Salinispira pacifica gen. nov., sp. nov., a novel spirochaete isolated form a hypersaline microbial mat.</title>
        <authorList>
            <person name="Ben Hania W."/>
            <person name="Joseph M."/>
            <person name="Schumann P."/>
            <person name="Bunk B."/>
            <person name="Fiebig A."/>
            <person name="Sproer C."/>
            <person name="Klenk H.P."/>
            <person name="Fardeau M.L."/>
            <person name="Spring S."/>
        </authorList>
    </citation>
    <scope>NUCLEOTIDE SEQUENCE [LARGE SCALE GENOMIC DNA]</scope>
    <source>
        <strain evidence="7 8">L21-RPul-D2</strain>
    </source>
</reference>
<dbReference type="HOGENOM" id="CLU_056469_6_1_12"/>
<evidence type="ECO:0000313" key="7">
    <source>
        <dbReference type="EMBL" id="AHC14039.1"/>
    </source>
</evidence>
<dbReference type="InterPro" id="IPR051611">
    <property type="entry name" value="ECF_transporter_component"/>
</dbReference>
<dbReference type="EMBL" id="CP006939">
    <property type="protein sequence ID" value="AHC14039.1"/>
    <property type="molecule type" value="Genomic_DNA"/>
</dbReference>
<dbReference type="PANTHER" id="PTHR34857:SF2">
    <property type="entry name" value="SLL0384 PROTEIN"/>
    <property type="match status" value="1"/>
</dbReference>
<dbReference type="KEGG" id="slr:L21SP2_0610"/>
<evidence type="ECO:0000256" key="1">
    <source>
        <dbReference type="ARBA" id="ARBA00004141"/>
    </source>
</evidence>
<dbReference type="PANTHER" id="PTHR34857">
    <property type="entry name" value="SLL0384 PROTEIN"/>
    <property type="match status" value="1"/>
</dbReference>
<keyword evidence="8" id="KW-1185">Reference proteome</keyword>
<evidence type="ECO:0000313" key="8">
    <source>
        <dbReference type="Proteomes" id="UP000018680"/>
    </source>
</evidence>
<evidence type="ECO:0000256" key="3">
    <source>
        <dbReference type="ARBA" id="ARBA00022692"/>
    </source>
</evidence>
<feature type="transmembrane region" description="Helical" evidence="6">
    <location>
        <begin position="7"/>
        <end position="25"/>
    </location>
</feature>
<dbReference type="GO" id="GO:0005886">
    <property type="term" value="C:plasma membrane"/>
    <property type="evidence" value="ECO:0007669"/>
    <property type="project" value="UniProtKB-ARBA"/>
</dbReference>
<keyword evidence="2" id="KW-1003">Cell membrane</keyword>
<dbReference type="eggNOG" id="COG0619">
    <property type="taxonomic scope" value="Bacteria"/>
</dbReference>
<sequence length="262" mass="29385">MLARLNPLTKIIAVAPVVLFTALTTDPWSPLGMLVFTTALLIIGGRVPVKRLAKIGLPMLLLFTGYAILYPLVVRQELVNHSPLVLQWRSIRIYEAGLMFGFATGLRIISLISLSLLFTLTSDFTDFIRALVQQWKLPVKIGYGTMTALRFIPFIQSELKVIEHAHRIRGVSARKGIKTFGDKLRMYSVPLLSGAIRRAERSALAMDARGFAWPENRTYYRKMTFHRIDAGFAIGFWLICAVYFYVLSSAGLMGSLVVFQGI</sequence>
<dbReference type="InterPro" id="IPR003339">
    <property type="entry name" value="ABC/ECF_trnsptr_transmembrane"/>
</dbReference>
<dbReference type="Pfam" id="PF02361">
    <property type="entry name" value="CbiQ"/>
    <property type="match status" value="1"/>
</dbReference>
<feature type="transmembrane region" description="Helical" evidence="6">
    <location>
        <begin position="230"/>
        <end position="259"/>
    </location>
</feature>